<keyword evidence="10 46" id="KW-0479">Metal-binding</keyword>
<evidence type="ECO:0000256" key="44">
    <source>
        <dbReference type="ARBA" id="ARBA00079170"/>
    </source>
</evidence>
<keyword evidence="12" id="KW-0492">Microsome</keyword>
<dbReference type="GO" id="GO:0005506">
    <property type="term" value="F:iron ion binding"/>
    <property type="evidence" value="ECO:0007669"/>
    <property type="project" value="InterPro"/>
</dbReference>
<dbReference type="EMBL" id="JANPWB010000013">
    <property type="protein sequence ID" value="KAJ1104970.1"/>
    <property type="molecule type" value="Genomic_DNA"/>
</dbReference>
<keyword evidence="15 46" id="KW-0408">Iron</keyword>
<dbReference type="InterPro" id="IPR036396">
    <property type="entry name" value="Cyt_P450_sf"/>
</dbReference>
<keyword evidence="22" id="KW-0966">Cell projection</keyword>
<evidence type="ECO:0000256" key="22">
    <source>
        <dbReference type="ARBA" id="ARBA00023273"/>
    </source>
</evidence>
<evidence type="ECO:0000256" key="13">
    <source>
        <dbReference type="ARBA" id="ARBA00022989"/>
    </source>
</evidence>
<comment type="catalytic activity">
    <reaction evidence="30">
        <text>cholesterol + reduced [NADPH--hemoprotein reductase] + O2 = (24S)-hydroxycholesterol + oxidized [NADPH--hemoprotein reductase] + H2O + H(+)</text>
        <dbReference type="Rhea" id="RHEA:22716"/>
        <dbReference type="Rhea" id="RHEA-COMP:11964"/>
        <dbReference type="Rhea" id="RHEA-COMP:11965"/>
        <dbReference type="ChEBI" id="CHEBI:15377"/>
        <dbReference type="ChEBI" id="CHEBI:15378"/>
        <dbReference type="ChEBI" id="CHEBI:15379"/>
        <dbReference type="ChEBI" id="CHEBI:16113"/>
        <dbReference type="ChEBI" id="CHEBI:34310"/>
        <dbReference type="ChEBI" id="CHEBI:57618"/>
        <dbReference type="ChEBI" id="CHEBI:58210"/>
        <dbReference type="EC" id="1.14.14.25"/>
    </reaction>
    <physiologicalReaction direction="left-to-right" evidence="30">
        <dbReference type="Rhea" id="RHEA:22717"/>
    </physiologicalReaction>
</comment>
<evidence type="ECO:0000313" key="48">
    <source>
        <dbReference type="EMBL" id="KAJ1104970.1"/>
    </source>
</evidence>
<dbReference type="SUPFAM" id="SSF48264">
    <property type="entry name" value="Cytochrome P450"/>
    <property type="match status" value="1"/>
</dbReference>
<evidence type="ECO:0000256" key="30">
    <source>
        <dbReference type="ARBA" id="ARBA00050991"/>
    </source>
</evidence>
<evidence type="ECO:0000256" key="45">
    <source>
        <dbReference type="ARBA" id="ARBA00080170"/>
    </source>
</evidence>
<comment type="pathway">
    <text evidence="5">Lipid metabolism; C21-steroid hormone metabolism.</text>
</comment>
<evidence type="ECO:0000256" key="35">
    <source>
        <dbReference type="ARBA" id="ARBA00051748"/>
    </source>
</evidence>
<dbReference type="EC" id="1.14.14.25" evidence="41"/>
<evidence type="ECO:0000256" key="27">
    <source>
        <dbReference type="ARBA" id="ARBA00050344"/>
    </source>
</evidence>
<comment type="catalytic activity">
    <reaction evidence="28">
        <text>(24S)-hydroxycholesterol + reduced [NADPH--hemoprotein reductase] + O2 = 24S,25-dihydroxycholesterol + oxidized [NADPH--hemoprotein reductase] + H2O + H(+)</text>
        <dbReference type="Rhea" id="RHEA:46384"/>
        <dbReference type="Rhea" id="RHEA-COMP:11964"/>
        <dbReference type="Rhea" id="RHEA-COMP:11965"/>
        <dbReference type="ChEBI" id="CHEBI:15377"/>
        <dbReference type="ChEBI" id="CHEBI:15378"/>
        <dbReference type="ChEBI" id="CHEBI:15379"/>
        <dbReference type="ChEBI" id="CHEBI:34310"/>
        <dbReference type="ChEBI" id="CHEBI:57618"/>
        <dbReference type="ChEBI" id="CHEBI:58210"/>
        <dbReference type="ChEBI" id="CHEBI:86074"/>
    </reaction>
    <physiologicalReaction direction="left-to-right" evidence="28">
        <dbReference type="Rhea" id="RHEA:46385"/>
    </physiologicalReaction>
</comment>
<evidence type="ECO:0000256" key="9">
    <source>
        <dbReference type="ARBA" id="ARBA00022692"/>
    </source>
</evidence>
<organism evidence="48 49">
    <name type="scientific">Pleurodeles waltl</name>
    <name type="common">Iberian ribbed newt</name>
    <dbReference type="NCBI Taxonomy" id="8319"/>
    <lineage>
        <taxon>Eukaryota</taxon>
        <taxon>Metazoa</taxon>
        <taxon>Chordata</taxon>
        <taxon>Craniata</taxon>
        <taxon>Vertebrata</taxon>
        <taxon>Euteleostomi</taxon>
        <taxon>Amphibia</taxon>
        <taxon>Batrachia</taxon>
        <taxon>Caudata</taxon>
        <taxon>Salamandroidea</taxon>
        <taxon>Salamandridae</taxon>
        <taxon>Pleurodelinae</taxon>
        <taxon>Pleurodeles</taxon>
    </lineage>
</organism>
<dbReference type="Pfam" id="PF00067">
    <property type="entry name" value="p450"/>
    <property type="match status" value="1"/>
</dbReference>
<evidence type="ECO:0000256" key="25">
    <source>
        <dbReference type="ARBA" id="ARBA00049645"/>
    </source>
</evidence>
<evidence type="ECO:0000256" key="8">
    <source>
        <dbReference type="ARBA" id="ARBA00022617"/>
    </source>
</evidence>
<comment type="catalytic activity">
    <reaction evidence="27">
        <text>testosterone + reduced [NADPH--hemoprotein reductase] + O2 = 2-hydroxytestosterone + oxidized [NADPH--hemoprotein reductase] + H2O + H(+)</text>
        <dbReference type="Rhea" id="RHEA:46300"/>
        <dbReference type="Rhea" id="RHEA-COMP:11964"/>
        <dbReference type="Rhea" id="RHEA-COMP:11965"/>
        <dbReference type="ChEBI" id="CHEBI:15377"/>
        <dbReference type="ChEBI" id="CHEBI:15378"/>
        <dbReference type="ChEBI" id="CHEBI:15379"/>
        <dbReference type="ChEBI" id="CHEBI:17347"/>
        <dbReference type="ChEBI" id="CHEBI:57618"/>
        <dbReference type="ChEBI" id="CHEBI:58210"/>
        <dbReference type="ChEBI" id="CHEBI:86013"/>
    </reaction>
    <physiologicalReaction direction="left-to-right" evidence="27">
        <dbReference type="Rhea" id="RHEA:46301"/>
    </physiologicalReaction>
</comment>
<keyword evidence="11" id="KW-0256">Endoplasmic reticulum</keyword>
<keyword evidence="7" id="KW-0153">Cholesterol metabolism</keyword>
<evidence type="ECO:0000256" key="32">
    <source>
        <dbReference type="ARBA" id="ARBA00051503"/>
    </source>
</evidence>
<comment type="caution">
    <text evidence="48">The sequence shown here is derived from an EMBL/GenBank/DDBJ whole genome shotgun (WGS) entry which is preliminary data.</text>
</comment>
<comment type="catalytic activity">
    <reaction evidence="31">
        <text>testosterone + reduced [NADPH--hemoprotein reductase] + O2 = 16beta,17beta-dihydroxyandrost-4-en-3-one + oxidized [NADPH--hemoprotein reductase] + H2O + H(+)</text>
        <dbReference type="Rhea" id="RHEA:46304"/>
        <dbReference type="Rhea" id="RHEA-COMP:11964"/>
        <dbReference type="Rhea" id="RHEA-COMP:11965"/>
        <dbReference type="ChEBI" id="CHEBI:15377"/>
        <dbReference type="ChEBI" id="CHEBI:15378"/>
        <dbReference type="ChEBI" id="CHEBI:15379"/>
        <dbReference type="ChEBI" id="CHEBI:17347"/>
        <dbReference type="ChEBI" id="CHEBI:57618"/>
        <dbReference type="ChEBI" id="CHEBI:58210"/>
        <dbReference type="ChEBI" id="CHEBI:83027"/>
    </reaction>
    <physiologicalReaction direction="left-to-right" evidence="31">
        <dbReference type="Rhea" id="RHEA:46305"/>
    </physiologicalReaction>
</comment>
<evidence type="ECO:0000256" key="4">
    <source>
        <dbReference type="ARBA" id="ARBA00004389"/>
    </source>
</evidence>
<dbReference type="GO" id="GO:0030425">
    <property type="term" value="C:dendrite"/>
    <property type="evidence" value="ECO:0007669"/>
    <property type="project" value="UniProtKB-SubCell"/>
</dbReference>
<evidence type="ECO:0000256" key="11">
    <source>
        <dbReference type="ARBA" id="ARBA00022824"/>
    </source>
</evidence>
<evidence type="ECO:0000256" key="19">
    <source>
        <dbReference type="ARBA" id="ARBA00023136"/>
    </source>
</evidence>
<evidence type="ECO:0000256" key="21">
    <source>
        <dbReference type="ARBA" id="ARBA00023221"/>
    </source>
</evidence>
<dbReference type="GO" id="GO:0020037">
    <property type="term" value="F:heme binding"/>
    <property type="evidence" value="ECO:0007669"/>
    <property type="project" value="InterPro"/>
</dbReference>
<evidence type="ECO:0000256" key="7">
    <source>
        <dbReference type="ARBA" id="ARBA00022548"/>
    </source>
</evidence>
<evidence type="ECO:0000256" key="42">
    <source>
        <dbReference type="ARBA" id="ARBA00068948"/>
    </source>
</evidence>
<evidence type="ECO:0000256" key="10">
    <source>
        <dbReference type="ARBA" id="ARBA00022723"/>
    </source>
</evidence>
<evidence type="ECO:0000256" key="17">
    <source>
        <dbReference type="ARBA" id="ARBA00023033"/>
    </source>
</evidence>
<evidence type="ECO:0000256" key="37">
    <source>
        <dbReference type="ARBA" id="ARBA00051817"/>
    </source>
</evidence>
<keyword evidence="18" id="KW-0443">Lipid metabolism</keyword>
<reference evidence="48" key="1">
    <citation type="journal article" date="2022" name="bioRxiv">
        <title>Sequencing and chromosome-scale assembly of the giantPleurodeles waltlgenome.</title>
        <authorList>
            <person name="Brown T."/>
            <person name="Elewa A."/>
            <person name="Iarovenko S."/>
            <person name="Subramanian E."/>
            <person name="Araus A.J."/>
            <person name="Petzold A."/>
            <person name="Susuki M."/>
            <person name="Suzuki K.-i.T."/>
            <person name="Hayashi T."/>
            <person name="Toyoda A."/>
            <person name="Oliveira C."/>
            <person name="Osipova E."/>
            <person name="Leigh N.D."/>
            <person name="Simon A."/>
            <person name="Yun M.H."/>
        </authorList>
    </citation>
    <scope>NUCLEOTIDE SEQUENCE</scope>
    <source>
        <strain evidence="48">20211129_DDA</strain>
        <tissue evidence="48">Liver</tissue>
    </source>
</reference>
<comment type="pathway">
    <text evidence="25">Steroid metabolism; cholesterol degradation.</text>
</comment>
<keyword evidence="9" id="KW-0812">Transmembrane</keyword>
<evidence type="ECO:0000256" key="40">
    <source>
        <dbReference type="ARBA" id="ARBA00054645"/>
    </source>
</evidence>
<dbReference type="PANTHER" id="PTHR24293:SF1">
    <property type="entry name" value="CHOLESTEROL 24-HYDROXYLASE"/>
    <property type="match status" value="1"/>
</dbReference>
<dbReference type="InterPro" id="IPR002401">
    <property type="entry name" value="Cyt_P450_E_grp-I"/>
</dbReference>
<evidence type="ECO:0000256" key="26">
    <source>
        <dbReference type="ARBA" id="ARBA00050139"/>
    </source>
</evidence>
<evidence type="ECO:0000256" key="12">
    <source>
        <dbReference type="ARBA" id="ARBA00022848"/>
    </source>
</evidence>
<evidence type="ECO:0000256" key="1">
    <source>
        <dbReference type="ARBA" id="ARBA00001971"/>
    </source>
</evidence>
<evidence type="ECO:0000256" key="36">
    <source>
        <dbReference type="ARBA" id="ARBA00051763"/>
    </source>
</evidence>
<comment type="catalytic activity">
    <reaction evidence="37">
        <text>7-dehydrocholesterol + reduced [NADPH--hemoprotein reductase] + O2 = cholesta-5,7-dien-3beta,24S-diol + oxidized [NADPH--hemoprotein reductase] + H2O + H(+)</text>
        <dbReference type="Rhea" id="RHEA:53244"/>
        <dbReference type="Rhea" id="RHEA-COMP:11964"/>
        <dbReference type="Rhea" id="RHEA-COMP:11965"/>
        <dbReference type="ChEBI" id="CHEBI:15377"/>
        <dbReference type="ChEBI" id="CHEBI:15378"/>
        <dbReference type="ChEBI" id="CHEBI:15379"/>
        <dbReference type="ChEBI" id="CHEBI:17759"/>
        <dbReference type="ChEBI" id="CHEBI:57618"/>
        <dbReference type="ChEBI" id="CHEBI:58210"/>
        <dbReference type="ChEBI" id="CHEBI:137061"/>
    </reaction>
    <physiologicalReaction direction="left-to-right" evidence="37">
        <dbReference type="Rhea" id="RHEA:53245"/>
    </physiologicalReaction>
</comment>
<feature type="binding site" description="axial binding residue" evidence="46">
    <location>
        <position position="385"/>
    </location>
    <ligand>
        <name>heme</name>
        <dbReference type="ChEBI" id="CHEBI:30413"/>
    </ligand>
    <ligandPart>
        <name>Fe</name>
        <dbReference type="ChEBI" id="CHEBI:18248"/>
    </ligandPart>
</feature>
<dbReference type="Gene3D" id="1.10.630.10">
    <property type="entry name" value="Cytochrome P450"/>
    <property type="match status" value="1"/>
</dbReference>
<evidence type="ECO:0000256" key="43">
    <source>
        <dbReference type="ARBA" id="ARBA00077287"/>
    </source>
</evidence>
<evidence type="ECO:0000313" key="49">
    <source>
        <dbReference type="Proteomes" id="UP001066276"/>
    </source>
</evidence>
<evidence type="ECO:0000256" key="5">
    <source>
        <dbReference type="ARBA" id="ARBA00005108"/>
    </source>
</evidence>
<evidence type="ECO:0000256" key="33">
    <source>
        <dbReference type="ARBA" id="ARBA00051527"/>
    </source>
</evidence>
<evidence type="ECO:0000256" key="2">
    <source>
        <dbReference type="ARBA" id="ARBA00004111"/>
    </source>
</evidence>
<keyword evidence="21" id="KW-0753">Steroid metabolism</keyword>
<name>A0AAV7MMK4_PLEWA</name>
<proteinExistence type="inferred from homology"/>
<comment type="similarity">
    <text evidence="6 47">Belongs to the cytochrome P450 family.</text>
</comment>
<evidence type="ECO:0000256" key="3">
    <source>
        <dbReference type="ARBA" id="ARBA00004279"/>
    </source>
</evidence>
<evidence type="ECO:0000256" key="29">
    <source>
        <dbReference type="ARBA" id="ARBA00050696"/>
    </source>
</evidence>
<dbReference type="CDD" id="cd20613">
    <property type="entry name" value="CYP46A1-like"/>
    <property type="match status" value="1"/>
</dbReference>
<dbReference type="InterPro" id="IPR017972">
    <property type="entry name" value="Cyt_P450_CS"/>
</dbReference>
<dbReference type="GO" id="GO:0098793">
    <property type="term" value="C:presynapse"/>
    <property type="evidence" value="ECO:0007669"/>
    <property type="project" value="UniProtKB-SubCell"/>
</dbReference>
<evidence type="ECO:0000256" key="15">
    <source>
        <dbReference type="ARBA" id="ARBA00023004"/>
    </source>
</evidence>
<keyword evidence="49" id="KW-1185">Reference proteome</keyword>
<dbReference type="PRINTS" id="PR00463">
    <property type="entry name" value="EP450I"/>
</dbReference>
<dbReference type="GO" id="GO:0006707">
    <property type="term" value="P:cholesterol catabolic process"/>
    <property type="evidence" value="ECO:0007669"/>
    <property type="project" value="InterPro"/>
</dbReference>
<dbReference type="InterPro" id="IPR039983">
    <property type="entry name" value="CYP46A1"/>
</dbReference>
<accession>A0AAV7MMK4</accession>
<comment type="catalytic activity">
    <reaction evidence="38">
        <text>progesterone + reduced [NADPH--hemoprotein reductase] + O2 = 17alpha-hydroxyprogesterone + oxidized [NADPH--hemoprotein reductase] + H2O + H(+)</text>
        <dbReference type="Rhea" id="RHEA:46308"/>
        <dbReference type="Rhea" id="RHEA-COMP:11964"/>
        <dbReference type="Rhea" id="RHEA-COMP:11965"/>
        <dbReference type="ChEBI" id="CHEBI:15377"/>
        <dbReference type="ChEBI" id="CHEBI:15378"/>
        <dbReference type="ChEBI" id="CHEBI:15379"/>
        <dbReference type="ChEBI" id="CHEBI:17026"/>
        <dbReference type="ChEBI" id="CHEBI:17252"/>
        <dbReference type="ChEBI" id="CHEBI:57618"/>
        <dbReference type="ChEBI" id="CHEBI:58210"/>
    </reaction>
    <physiologicalReaction direction="left-to-right" evidence="38">
        <dbReference type="Rhea" id="RHEA:46309"/>
    </physiologicalReaction>
</comment>
<evidence type="ECO:0000256" key="28">
    <source>
        <dbReference type="ARBA" id="ARBA00050430"/>
    </source>
</evidence>
<evidence type="ECO:0000256" key="41">
    <source>
        <dbReference type="ARBA" id="ARBA00066440"/>
    </source>
</evidence>
<evidence type="ECO:0000256" key="38">
    <source>
        <dbReference type="ARBA" id="ARBA00052074"/>
    </source>
</evidence>
<comment type="catalytic activity">
    <reaction evidence="39">
        <text>desmosterol + reduced [NADPH--hemoprotein reductase] + O2 = (24S)-25-epoxycholesterol + oxidized [NADPH--hemoprotein reductase] + H2O + H(+)</text>
        <dbReference type="Rhea" id="RHEA:53232"/>
        <dbReference type="Rhea" id="RHEA-COMP:11964"/>
        <dbReference type="Rhea" id="RHEA-COMP:11965"/>
        <dbReference type="ChEBI" id="CHEBI:15377"/>
        <dbReference type="ChEBI" id="CHEBI:15378"/>
        <dbReference type="ChEBI" id="CHEBI:15379"/>
        <dbReference type="ChEBI" id="CHEBI:17737"/>
        <dbReference type="ChEBI" id="CHEBI:41633"/>
        <dbReference type="ChEBI" id="CHEBI:57618"/>
        <dbReference type="ChEBI" id="CHEBI:58210"/>
    </reaction>
    <physiologicalReaction direction="left-to-right" evidence="39">
        <dbReference type="Rhea" id="RHEA:53233"/>
    </physiologicalReaction>
</comment>
<comment type="cofactor">
    <cofactor evidence="1 46">
        <name>heme</name>
        <dbReference type="ChEBI" id="CHEBI:30413"/>
    </cofactor>
</comment>
<keyword evidence="16" id="KW-0770">Synapse</keyword>
<keyword evidence="20" id="KW-1207">Sterol metabolism</keyword>
<dbReference type="Proteomes" id="UP001066276">
    <property type="component" value="Chromosome 9"/>
</dbReference>
<keyword evidence="8 46" id="KW-0349">Heme</keyword>
<comment type="catalytic activity">
    <reaction evidence="33">
        <text>4beta-hydroxycholesterol + reduced [NADPH--hemoprotein reductase] + O2 = 4beta,24S-dihydroxycholesterol + oxidized [NADPH--hemoprotein reductase] + H2O + H(+)</text>
        <dbReference type="Rhea" id="RHEA:46392"/>
        <dbReference type="Rhea" id="RHEA-COMP:11964"/>
        <dbReference type="Rhea" id="RHEA-COMP:11965"/>
        <dbReference type="ChEBI" id="CHEBI:15377"/>
        <dbReference type="ChEBI" id="CHEBI:15378"/>
        <dbReference type="ChEBI" id="CHEBI:15379"/>
        <dbReference type="ChEBI" id="CHEBI:57618"/>
        <dbReference type="ChEBI" id="CHEBI:58210"/>
        <dbReference type="ChEBI" id="CHEBI:85778"/>
        <dbReference type="ChEBI" id="CHEBI:86087"/>
    </reaction>
    <physiologicalReaction direction="left-to-right" evidence="33">
        <dbReference type="Rhea" id="RHEA:46393"/>
    </physiologicalReaction>
</comment>
<comment type="catalytic activity">
    <reaction evidence="36">
        <text>(24S)-hydroxycholesterol + reduced [NADPH--hemoprotein reductase] + O2 = (24S,25R)-24,26-dihydroxycholesterol + oxidized [NADPH--hemoprotein reductase] + H2O + H(+)</text>
        <dbReference type="Rhea" id="RHEA:46388"/>
        <dbReference type="Rhea" id="RHEA-COMP:11964"/>
        <dbReference type="Rhea" id="RHEA-COMP:11965"/>
        <dbReference type="ChEBI" id="CHEBI:15377"/>
        <dbReference type="ChEBI" id="CHEBI:15378"/>
        <dbReference type="ChEBI" id="CHEBI:15379"/>
        <dbReference type="ChEBI" id="CHEBI:34310"/>
        <dbReference type="ChEBI" id="CHEBI:57618"/>
        <dbReference type="ChEBI" id="CHEBI:58210"/>
        <dbReference type="ChEBI" id="CHEBI:86165"/>
    </reaction>
    <physiologicalReaction direction="left-to-right" evidence="36">
        <dbReference type="Rhea" id="RHEA:46389"/>
    </physiologicalReaction>
</comment>
<comment type="subcellular location">
    <subcellularLocation>
        <location evidence="3">Cell projection</location>
        <location evidence="3">Dendrite</location>
    </subcellularLocation>
    <subcellularLocation>
        <location evidence="4">Endoplasmic reticulum membrane</location>
        <topology evidence="4">Single-pass membrane protein</topology>
    </subcellularLocation>
    <subcellularLocation>
        <location evidence="2">Microsome membrane</location>
        <topology evidence="2">Single-pass membrane protein</topology>
    </subcellularLocation>
    <subcellularLocation>
        <location evidence="24">Postsynapse</location>
    </subcellularLocation>
    <subcellularLocation>
        <location evidence="23">Presynapse</location>
    </subcellularLocation>
</comment>
<dbReference type="GO" id="GO:0033781">
    <property type="term" value="F:cholesterol 24-hydroxylase activity"/>
    <property type="evidence" value="ECO:0007669"/>
    <property type="project" value="UniProtKB-EC"/>
</dbReference>
<gene>
    <name evidence="48" type="ORF">NDU88_002378</name>
</gene>
<comment type="catalytic activity">
    <reaction evidence="35">
        <text>cholestanol + reduced [NADPH--hemoprotein reductase] + O2 = (24S)-hydroxycholestanol + oxidized [NADPH--hemoprotein reductase] + H2O + H(+)</text>
        <dbReference type="Rhea" id="RHEA:53808"/>
        <dbReference type="Rhea" id="RHEA-COMP:11964"/>
        <dbReference type="Rhea" id="RHEA-COMP:11965"/>
        <dbReference type="ChEBI" id="CHEBI:15377"/>
        <dbReference type="ChEBI" id="CHEBI:15378"/>
        <dbReference type="ChEBI" id="CHEBI:15379"/>
        <dbReference type="ChEBI" id="CHEBI:57618"/>
        <dbReference type="ChEBI" id="CHEBI:58210"/>
        <dbReference type="ChEBI" id="CHEBI:86570"/>
        <dbReference type="ChEBI" id="CHEBI:137687"/>
    </reaction>
    <physiologicalReaction direction="left-to-right" evidence="35">
        <dbReference type="Rhea" id="RHEA:53809"/>
    </physiologicalReaction>
</comment>
<comment type="catalytic activity">
    <reaction evidence="34">
        <text>7alpha-hydroxycholesterol + reduced [NADPH--hemoprotein reductase] + O2 = (24S)-7alpha-dihydroxycholesterol + oxidized [NADPH--hemoprotein reductase] + H2O + H(+)</text>
        <dbReference type="Rhea" id="RHEA:46380"/>
        <dbReference type="Rhea" id="RHEA-COMP:11964"/>
        <dbReference type="Rhea" id="RHEA-COMP:11965"/>
        <dbReference type="ChEBI" id="CHEBI:15377"/>
        <dbReference type="ChEBI" id="CHEBI:15378"/>
        <dbReference type="ChEBI" id="CHEBI:15379"/>
        <dbReference type="ChEBI" id="CHEBI:17500"/>
        <dbReference type="ChEBI" id="CHEBI:37640"/>
        <dbReference type="ChEBI" id="CHEBI:57618"/>
        <dbReference type="ChEBI" id="CHEBI:58210"/>
    </reaction>
    <physiologicalReaction direction="left-to-right" evidence="34">
        <dbReference type="Rhea" id="RHEA:46381"/>
    </physiologicalReaction>
</comment>
<evidence type="ECO:0000256" key="18">
    <source>
        <dbReference type="ARBA" id="ARBA00023098"/>
    </source>
</evidence>
<comment type="catalytic activity">
    <reaction evidence="26">
        <text>desmosterol + reduced [NADPH--hemoprotein reductase] + O2 = (24Z),26-hydroxydesmosterol + oxidized [NADPH--hemoprotein reductase] + H2O + H(+)</text>
        <dbReference type="Rhea" id="RHEA:53236"/>
        <dbReference type="Rhea" id="RHEA-COMP:11964"/>
        <dbReference type="Rhea" id="RHEA-COMP:11965"/>
        <dbReference type="ChEBI" id="CHEBI:15377"/>
        <dbReference type="ChEBI" id="CHEBI:15378"/>
        <dbReference type="ChEBI" id="CHEBI:15379"/>
        <dbReference type="ChEBI" id="CHEBI:17737"/>
        <dbReference type="ChEBI" id="CHEBI:57618"/>
        <dbReference type="ChEBI" id="CHEBI:58210"/>
        <dbReference type="ChEBI" id="CHEBI:137053"/>
    </reaction>
    <physiologicalReaction direction="left-to-right" evidence="26">
        <dbReference type="Rhea" id="RHEA:53237"/>
    </physiologicalReaction>
</comment>
<evidence type="ECO:0000256" key="6">
    <source>
        <dbReference type="ARBA" id="ARBA00010617"/>
    </source>
</evidence>
<evidence type="ECO:0000256" key="31">
    <source>
        <dbReference type="ARBA" id="ARBA00051188"/>
    </source>
</evidence>
<dbReference type="FunFam" id="1.10.630.10:FF:000031">
    <property type="entry name" value="cholesterol 24-hydroxylase isoform X2"/>
    <property type="match status" value="1"/>
</dbReference>
<evidence type="ECO:0000256" key="14">
    <source>
        <dbReference type="ARBA" id="ARBA00023002"/>
    </source>
</evidence>
<evidence type="ECO:0000256" key="34">
    <source>
        <dbReference type="ARBA" id="ARBA00051606"/>
    </source>
</evidence>
<keyword evidence="17 47" id="KW-0503">Monooxygenase</keyword>
<keyword evidence="19" id="KW-0472">Membrane</keyword>
<sequence length="444" mass="50933">MKKNELFYDQALEWAEKYGPVMRLNFIQRPVIVVSSPEGVKEFLMSPKYKKDKFYEKIFSLFGVRFLGSGLVTAQDYDHWHKQRRIMDPAFNRTYLMNLMGPFNEKAEELMEILAEKADGHEGVKMHEMMNRLTLDVIAKVAFGLELNALHDDSTPFPRAITVVMKGMIEVRNPLSQYMPGKQAFVKEVRESLMLLRRTGKECLEQRQKAIENGEDIPTDILTQILKGAELEGDYDVESMLDNFVTFFIAGHETTANQLSFLILELTRHPEILKKLQAEIDEVIGSKVNVDYSDLGKLQYLSQTLKEVLRLYPTAPGTSRLLEDELVIEGIRIPADVPVILNAYIMGRMDKYFKDPLTFDPDRFHPDAPKPYFTYFPFSLGPRSCIGQAFSQMEAKVVMVKLLQRFEFQLVPGQSFKIVDMGTLRTVDGVICTLRPRTSRKGSE</sequence>
<evidence type="ECO:0000256" key="47">
    <source>
        <dbReference type="RuleBase" id="RU000461"/>
    </source>
</evidence>
<keyword evidence="14 47" id="KW-0560">Oxidoreductase</keyword>
<evidence type="ECO:0000256" key="39">
    <source>
        <dbReference type="ARBA" id="ARBA00052870"/>
    </source>
</evidence>
<dbReference type="GO" id="GO:0005789">
    <property type="term" value="C:endoplasmic reticulum membrane"/>
    <property type="evidence" value="ECO:0007669"/>
    <property type="project" value="UniProtKB-SubCell"/>
</dbReference>
<evidence type="ECO:0000256" key="23">
    <source>
        <dbReference type="ARBA" id="ARBA00034106"/>
    </source>
</evidence>
<dbReference type="InterPro" id="IPR001128">
    <property type="entry name" value="Cyt_P450"/>
</dbReference>
<dbReference type="PRINTS" id="PR00385">
    <property type="entry name" value="P450"/>
</dbReference>
<dbReference type="GO" id="GO:0098794">
    <property type="term" value="C:postsynapse"/>
    <property type="evidence" value="ECO:0007669"/>
    <property type="project" value="UniProtKB-SubCell"/>
</dbReference>
<comment type="catalytic activity">
    <reaction evidence="29">
        <text>7-dehydrocholesterol + reduced [NADPH--hemoprotein reductase] + O2 = cholesta-5,7-dien-3beta,25-diol + oxidized [NADPH--hemoprotein reductase] + H2O + H(+)</text>
        <dbReference type="Rhea" id="RHEA:53240"/>
        <dbReference type="Rhea" id="RHEA-COMP:11964"/>
        <dbReference type="Rhea" id="RHEA-COMP:11965"/>
        <dbReference type="ChEBI" id="CHEBI:15377"/>
        <dbReference type="ChEBI" id="CHEBI:15378"/>
        <dbReference type="ChEBI" id="CHEBI:15379"/>
        <dbReference type="ChEBI" id="CHEBI:17759"/>
        <dbReference type="ChEBI" id="CHEBI:57618"/>
        <dbReference type="ChEBI" id="CHEBI:58210"/>
        <dbReference type="ChEBI" id="CHEBI:137057"/>
    </reaction>
    <physiologicalReaction direction="left-to-right" evidence="29">
        <dbReference type="Rhea" id="RHEA:53241"/>
    </physiologicalReaction>
</comment>
<comment type="catalytic activity">
    <reaction evidence="32">
        <text>testosterone + reduced [NADPH--hemoprotein reductase] + O2 = 6beta,17beta-dihydroxyandrost-4-en-3-one + oxidized [NADPH--hemoprotein reductase] + H2O + H(+)</text>
        <dbReference type="Rhea" id="RHEA:46296"/>
        <dbReference type="Rhea" id="RHEA-COMP:11964"/>
        <dbReference type="Rhea" id="RHEA-COMP:11965"/>
        <dbReference type="ChEBI" id="CHEBI:15377"/>
        <dbReference type="ChEBI" id="CHEBI:15378"/>
        <dbReference type="ChEBI" id="CHEBI:15379"/>
        <dbReference type="ChEBI" id="CHEBI:17347"/>
        <dbReference type="ChEBI" id="CHEBI:34477"/>
        <dbReference type="ChEBI" id="CHEBI:57618"/>
        <dbReference type="ChEBI" id="CHEBI:58210"/>
    </reaction>
    <physiologicalReaction direction="left-to-right" evidence="32">
        <dbReference type="Rhea" id="RHEA:46297"/>
    </physiologicalReaction>
</comment>
<dbReference type="PROSITE" id="PS00086">
    <property type="entry name" value="CYTOCHROME_P450"/>
    <property type="match status" value="1"/>
</dbReference>
<protein>
    <recommendedName>
        <fullName evidence="42">Cholesterol 24-hydroxylase</fullName>
        <ecNumber evidence="41">1.14.14.25</ecNumber>
    </recommendedName>
    <alternativeName>
        <fullName evidence="44">Cholesterol 24-monooxygenase</fullName>
    </alternativeName>
    <alternativeName>
        <fullName evidence="43">Cholesterol 24S-hydroxylase</fullName>
    </alternativeName>
    <alternativeName>
        <fullName evidence="45">Cytochrome P450 46A1</fullName>
    </alternativeName>
</protein>
<evidence type="ECO:0000256" key="46">
    <source>
        <dbReference type="PIRSR" id="PIRSR602401-1"/>
    </source>
</evidence>
<evidence type="ECO:0000256" key="16">
    <source>
        <dbReference type="ARBA" id="ARBA00023018"/>
    </source>
</evidence>
<keyword evidence="13" id="KW-1133">Transmembrane helix</keyword>
<dbReference type="AlphaFoldDB" id="A0AAV7MMK4"/>
<dbReference type="PANTHER" id="PTHR24293">
    <property type="entry name" value="CYTOCHROME P450 FAMILY 46 SUBFAMILY A"/>
    <property type="match status" value="1"/>
</dbReference>
<comment type="function">
    <text evidence="40">P450 monooxygenase that plays a major role in cholesterol homeostasis in the brain. Primarily catalyzes the hydroxylation (with S stereochemistry) at C-24 of cholesterol side chain, triggering cholesterol diffusion out of neurons and its further degradation. By promoting constant cholesterol elimination in neurons, may activate the mevalonate pathway and coordinate the synthesis of new cholesterol and nonsterol isoprenoids involved in synaptic activity and learning. Further hydroxylates cholesterol derivatives and hormone steroids on both the ring and side chain of these molecules, converting them into active oxysterols involved in lipid signaling and biosynthesis. Acts as an epoxidase converting cholesta-5,24-dien-3beta-ol/desmosterol into (24S),25-epoxycholesterol, an abundant lipid ligand of nuclear NR1H2 and NR1H3 receptors shown to promote neurogenesis in developing brain. May also catalyze the oxidative metabolism of xenobiotics, such as clotrimazole.</text>
</comment>
<evidence type="ECO:0000256" key="20">
    <source>
        <dbReference type="ARBA" id="ARBA00023166"/>
    </source>
</evidence>
<evidence type="ECO:0000256" key="24">
    <source>
        <dbReference type="ARBA" id="ARBA00034110"/>
    </source>
</evidence>